<dbReference type="EMBL" id="FTMX01000008">
    <property type="protein sequence ID" value="SIR99277.1"/>
    <property type="molecule type" value="Genomic_DNA"/>
</dbReference>
<gene>
    <name evidence="1" type="ORF">SAMN05878482_108148</name>
</gene>
<reference evidence="1 2" key="1">
    <citation type="submission" date="2017-01" db="EMBL/GenBank/DDBJ databases">
        <authorList>
            <person name="Varghese N."/>
            <person name="Submissions S."/>
        </authorList>
    </citation>
    <scope>NUCLEOTIDE SEQUENCE [LARGE SCALE GENOMIC DNA]</scope>
    <source>
        <strain evidence="1 2">RUG2-6</strain>
    </source>
</reference>
<dbReference type="Gene3D" id="2.30.110.10">
    <property type="entry name" value="Electron Transport, Fmn-binding Protein, Chain A"/>
    <property type="match status" value="1"/>
</dbReference>
<proteinExistence type="predicted"/>
<comment type="caution">
    <text evidence="1">The sequence shown here is derived from an EMBL/GenBank/DDBJ whole genome shotgun (WGS) entry which is preliminary data.</text>
</comment>
<dbReference type="SUPFAM" id="SSF50475">
    <property type="entry name" value="FMN-binding split barrel"/>
    <property type="match status" value="1"/>
</dbReference>
<dbReference type="InterPro" id="IPR012349">
    <property type="entry name" value="Split_barrel_FMN-bd"/>
</dbReference>
<accession>A0A9X8WMQ5</accession>
<sequence length="37" mass="4106">MDGRKLRNCFGKFPTGVAIVSWFDGKVQKGITVNSFT</sequence>
<evidence type="ECO:0000313" key="1">
    <source>
        <dbReference type="EMBL" id="SIR99277.1"/>
    </source>
</evidence>
<evidence type="ECO:0000313" key="2">
    <source>
        <dbReference type="Proteomes" id="UP000185829"/>
    </source>
</evidence>
<name>A0A9X8WMQ5_9BACI</name>
<organism evidence="1 2">
    <name type="scientific">Peribacillus simplex</name>
    <dbReference type="NCBI Taxonomy" id="1478"/>
    <lineage>
        <taxon>Bacteria</taxon>
        <taxon>Bacillati</taxon>
        <taxon>Bacillota</taxon>
        <taxon>Bacilli</taxon>
        <taxon>Bacillales</taxon>
        <taxon>Bacillaceae</taxon>
        <taxon>Peribacillus</taxon>
    </lineage>
</organism>
<protein>
    <submittedName>
        <fullName evidence="1">Uncharacterized protein</fullName>
    </submittedName>
</protein>
<dbReference type="Proteomes" id="UP000185829">
    <property type="component" value="Unassembled WGS sequence"/>
</dbReference>
<dbReference type="AlphaFoldDB" id="A0A9X8WMQ5"/>